<evidence type="ECO:0000256" key="2">
    <source>
        <dbReference type="SAM" id="Phobius"/>
    </source>
</evidence>
<evidence type="ECO:0000313" key="3">
    <source>
        <dbReference type="EMBL" id="KMZ92887.1"/>
    </source>
</evidence>
<accession>A0A0J9TE00</accession>
<dbReference type="OrthoDB" id="385826at2759"/>
<reference evidence="3 4" key="1">
    <citation type="submission" date="2011-08" db="EMBL/GenBank/DDBJ databases">
        <title>The Genome Sequence of Plasmodium vivax Mauritania I.</title>
        <authorList>
            <consortium name="The Broad Institute Genome Sequencing Platform"/>
            <consortium name="The Broad Institute Genome Sequencing Center for Infectious Disease"/>
            <person name="Neafsey D."/>
            <person name="Carlton J."/>
            <person name="Barnwell J."/>
            <person name="Collins W."/>
            <person name="Escalante A."/>
            <person name="Mullikin J."/>
            <person name="Saul A."/>
            <person name="Guigo R."/>
            <person name="Camara F."/>
            <person name="Young S.K."/>
            <person name="Zeng Q."/>
            <person name="Gargeya S."/>
            <person name="Fitzgerald M."/>
            <person name="Haas B."/>
            <person name="Abouelleil A."/>
            <person name="Alvarado L."/>
            <person name="Arachchi H.M."/>
            <person name="Berlin A."/>
            <person name="Brown A."/>
            <person name="Chapman S.B."/>
            <person name="Chen Z."/>
            <person name="Dunbar C."/>
            <person name="Freedman E."/>
            <person name="Gearin G."/>
            <person name="Gellesch M."/>
            <person name="Goldberg J."/>
            <person name="Griggs A."/>
            <person name="Gujja S."/>
            <person name="Heiman D."/>
            <person name="Howarth C."/>
            <person name="Larson L."/>
            <person name="Lui A."/>
            <person name="MacDonald P.J.P."/>
            <person name="Montmayeur A."/>
            <person name="Murphy C."/>
            <person name="Neiman D."/>
            <person name="Pearson M."/>
            <person name="Priest M."/>
            <person name="Roberts A."/>
            <person name="Saif S."/>
            <person name="Shea T."/>
            <person name="Shenoy N."/>
            <person name="Sisk P."/>
            <person name="Stolte C."/>
            <person name="Sykes S."/>
            <person name="Wortman J."/>
            <person name="Nusbaum C."/>
            <person name="Birren B."/>
        </authorList>
    </citation>
    <scope>NUCLEOTIDE SEQUENCE [LARGE SCALE GENOMIC DNA]</scope>
    <source>
        <strain evidence="3 4">Mauritania I</strain>
    </source>
</reference>
<protein>
    <recommendedName>
        <fullName evidence="5">Pv-fam-d protein</fullName>
    </recommendedName>
</protein>
<evidence type="ECO:0008006" key="5">
    <source>
        <dbReference type="Google" id="ProtNLM"/>
    </source>
</evidence>
<keyword evidence="2" id="KW-0812">Transmembrane</keyword>
<feature type="transmembrane region" description="Helical" evidence="2">
    <location>
        <begin position="287"/>
        <end position="304"/>
    </location>
</feature>
<dbReference type="AlphaFoldDB" id="A0A0J9TE00"/>
<dbReference type="Proteomes" id="UP000053776">
    <property type="component" value="Unassembled WGS sequence"/>
</dbReference>
<feature type="transmembrane region" description="Helical" evidence="2">
    <location>
        <begin position="261"/>
        <end position="281"/>
    </location>
</feature>
<sequence>MKNITSKFHFFGRILTLTLLVWTWKCSFYNFHLNVHSKAWDRRIIQNSILDVRASRLLRQKIDTHSRQSYSDVKEIISETFEEIDYRFAQGLNELEPEQNFGKNCNTLVRKGRFEKSCKKFNYDDNFKKSTSHFKISAITQGDDFCERHGALNNDDYFNRSTRPLKCNRSYQELGDVEEHTTGSKIGNTLKKRRHPKRAKFKRKVRKKQDFWILQFLKKVDLDFELDMLRFLNRNSSVNYYAVKHKCKFRKLLYFINRYKVFVPLLINFVMAVMLIVATSGTPGVRVAWQLVYAFILMLIYYYYKLGKLKRINYLNNCKKN</sequence>
<evidence type="ECO:0000313" key="4">
    <source>
        <dbReference type="Proteomes" id="UP000053776"/>
    </source>
</evidence>
<gene>
    <name evidence="3" type="ORF">PVMG_05447</name>
</gene>
<keyword evidence="2" id="KW-1133">Transmembrane helix</keyword>
<evidence type="ECO:0000256" key="1">
    <source>
        <dbReference type="SAM" id="MobiDB-lite"/>
    </source>
</evidence>
<keyword evidence="2" id="KW-0472">Membrane</keyword>
<proteinExistence type="predicted"/>
<feature type="compositionally biased region" description="Basic residues" evidence="1">
    <location>
        <begin position="190"/>
        <end position="199"/>
    </location>
</feature>
<organism evidence="3 4">
    <name type="scientific">Plasmodium vivax Mauritania I</name>
    <dbReference type="NCBI Taxonomy" id="1035515"/>
    <lineage>
        <taxon>Eukaryota</taxon>
        <taxon>Sar</taxon>
        <taxon>Alveolata</taxon>
        <taxon>Apicomplexa</taxon>
        <taxon>Aconoidasida</taxon>
        <taxon>Haemosporida</taxon>
        <taxon>Plasmodiidae</taxon>
        <taxon>Plasmodium</taxon>
        <taxon>Plasmodium (Plasmodium)</taxon>
    </lineage>
</organism>
<dbReference type="EMBL" id="KQ235061">
    <property type="protein sequence ID" value="KMZ92887.1"/>
    <property type="molecule type" value="Genomic_DNA"/>
</dbReference>
<name>A0A0J9TE00_PLAVI</name>
<feature type="region of interest" description="Disordered" evidence="1">
    <location>
        <begin position="179"/>
        <end position="199"/>
    </location>
</feature>